<dbReference type="RefSeq" id="WP_136080797.1">
    <property type="nucleotide sequence ID" value="NZ_CAAHFG010000002.1"/>
</dbReference>
<dbReference type="EMBL" id="CAAHFG010000002">
    <property type="protein sequence ID" value="VGO15212.1"/>
    <property type="molecule type" value="Genomic_DNA"/>
</dbReference>
<proteinExistence type="predicted"/>
<protein>
    <submittedName>
        <fullName evidence="1">Diacylglycerol acyltransferase/mycolyltransferase Ag85C</fullName>
    </submittedName>
</protein>
<dbReference type="Pfam" id="PF00756">
    <property type="entry name" value="Esterase"/>
    <property type="match status" value="1"/>
</dbReference>
<organism evidence="1 2">
    <name type="scientific">Pontiella desulfatans</name>
    <dbReference type="NCBI Taxonomy" id="2750659"/>
    <lineage>
        <taxon>Bacteria</taxon>
        <taxon>Pseudomonadati</taxon>
        <taxon>Kiritimatiellota</taxon>
        <taxon>Kiritimatiellia</taxon>
        <taxon>Kiritimatiellales</taxon>
        <taxon>Pontiellaceae</taxon>
        <taxon>Pontiella</taxon>
    </lineage>
</organism>
<evidence type="ECO:0000313" key="2">
    <source>
        <dbReference type="Proteomes" id="UP000366872"/>
    </source>
</evidence>
<dbReference type="AlphaFoldDB" id="A0A6C2U571"/>
<dbReference type="InterPro" id="IPR029058">
    <property type="entry name" value="AB_hydrolase_fold"/>
</dbReference>
<reference evidence="1 2" key="1">
    <citation type="submission" date="2019-04" db="EMBL/GenBank/DDBJ databases">
        <authorList>
            <person name="Van Vliet M D."/>
        </authorList>
    </citation>
    <scope>NUCLEOTIDE SEQUENCE [LARGE SCALE GENOMIC DNA]</scope>
    <source>
        <strain evidence="1 2">F1</strain>
    </source>
</reference>
<keyword evidence="1" id="KW-0012">Acyltransferase</keyword>
<dbReference type="InterPro" id="IPR000801">
    <property type="entry name" value="Esterase-like"/>
</dbReference>
<keyword evidence="1" id="KW-0808">Transferase</keyword>
<dbReference type="Gene3D" id="3.40.50.1820">
    <property type="entry name" value="alpha/beta hydrolase"/>
    <property type="match status" value="1"/>
</dbReference>
<dbReference type="PANTHER" id="PTHR48098:SF1">
    <property type="entry name" value="DIACYLGLYCEROL ACYLTRANSFERASE_MYCOLYLTRANSFERASE AG85A"/>
    <property type="match status" value="1"/>
</dbReference>
<dbReference type="GO" id="GO:0016747">
    <property type="term" value="F:acyltransferase activity, transferring groups other than amino-acyl groups"/>
    <property type="evidence" value="ECO:0007669"/>
    <property type="project" value="TreeGrafter"/>
</dbReference>
<accession>A0A6C2U571</accession>
<sequence>MALLETNFDSQVLGLSLGANLILPEHPEAWKEPPAVLYLLHGLSDDNTIWCRRTSIERYANRYNLAIVMPDAYKSFYCDMHHGSNYWEFFSEELPMLVKRWFKVSDDPKKTFVAGISMGGYGAFKLALNCPGQYAAAASLSGALDLASHINDEWDDCRRRTFQAVFGAMQNIPGSGNDLIHQLKNLDGIPDTKFYACCGTEDFLYQDSLTFRDLAAEKGLRLTYEESAADHKWDYWDASIQRVLEWLPIENLSQP</sequence>
<dbReference type="Proteomes" id="UP000366872">
    <property type="component" value="Unassembled WGS sequence"/>
</dbReference>
<dbReference type="PANTHER" id="PTHR48098">
    <property type="entry name" value="ENTEROCHELIN ESTERASE-RELATED"/>
    <property type="match status" value="1"/>
</dbReference>
<dbReference type="InterPro" id="IPR050583">
    <property type="entry name" value="Mycobacterial_A85_antigen"/>
</dbReference>
<dbReference type="SUPFAM" id="SSF53474">
    <property type="entry name" value="alpha/beta-Hydrolases"/>
    <property type="match status" value="1"/>
</dbReference>
<gene>
    <name evidence="1" type="primary">fbpC_1</name>
    <name evidence="1" type="ORF">PDESU_03794</name>
</gene>
<name>A0A6C2U571_PONDE</name>
<keyword evidence="2" id="KW-1185">Reference proteome</keyword>
<evidence type="ECO:0000313" key="1">
    <source>
        <dbReference type="EMBL" id="VGO15212.1"/>
    </source>
</evidence>